<comment type="catalytic activity">
    <reaction evidence="10">
        <text>L-lysyl-L-lysine(out) = L-lysyl-L-lysine(in)</text>
        <dbReference type="Rhea" id="RHEA:79403"/>
        <dbReference type="ChEBI" id="CHEBI:229956"/>
    </reaction>
</comment>
<evidence type="ECO:0000256" key="6">
    <source>
        <dbReference type="ARBA" id="ARBA00044891"/>
    </source>
</evidence>
<dbReference type="InterPro" id="IPR036259">
    <property type="entry name" value="MFS_trans_sf"/>
</dbReference>
<feature type="transmembrane region" description="Helical" evidence="20">
    <location>
        <begin position="111"/>
        <end position="132"/>
    </location>
</feature>
<keyword evidence="20" id="KW-0472">Membrane</keyword>
<comment type="catalytic activity">
    <reaction evidence="11">
        <text>L-arginyl-glycine(out) = L-arginyl-glycine(in)</text>
        <dbReference type="Rhea" id="RHEA:79391"/>
        <dbReference type="ChEBI" id="CHEBI:229955"/>
    </reaction>
</comment>
<dbReference type="GO" id="GO:0016020">
    <property type="term" value="C:membrane"/>
    <property type="evidence" value="ECO:0007669"/>
    <property type="project" value="UniProtKB-SubCell"/>
</dbReference>
<protein>
    <recommendedName>
        <fullName evidence="15">Lysosomal dipeptide transporter MFSD1</fullName>
    </recommendedName>
    <alternativeName>
        <fullName evidence="16">Major facilitator superfamily domain-containing protein 1</fullName>
    </alternativeName>
</protein>
<dbReference type="PANTHER" id="PTHR23512:SF12">
    <property type="entry name" value="TRANSPORTER, PUTATIVE (AFU_ORTHOLOGUE AFUA_4G00260)-RELATED"/>
    <property type="match status" value="1"/>
</dbReference>
<comment type="catalytic activity">
    <reaction evidence="3">
        <text>L-histidyl-glycine(out) = L-histidyl-glycine(in)</text>
        <dbReference type="Rhea" id="RHEA:79395"/>
        <dbReference type="ChEBI" id="CHEBI:229957"/>
    </reaction>
</comment>
<organism evidence="22 23">
    <name type="scientific">Exophiala bonariae</name>
    <dbReference type="NCBI Taxonomy" id="1690606"/>
    <lineage>
        <taxon>Eukaryota</taxon>
        <taxon>Fungi</taxon>
        <taxon>Dikarya</taxon>
        <taxon>Ascomycota</taxon>
        <taxon>Pezizomycotina</taxon>
        <taxon>Eurotiomycetes</taxon>
        <taxon>Chaetothyriomycetidae</taxon>
        <taxon>Chaetothyriales</taxon>
        <taxon>Herpotrichiellaceae</taxon>
        <taxon>Exophiala</taxon>
    </lineage>
</organism>
<feature type="transmembrane region" description="Helical" evidence="20">
    <location>
        <begin position="301"/>
        <end position="322"/>
    </location>
</feature>
<dbReference type="GO" id="GO:0022857">
    <property type="term" value="F:transmembrane transporter activity"/>
    <property type="evidence" value="ECO:0007669"/>
    <property type="project" value="InterPro"/>
</dbReference>
<evidence type="ECO:0000256" key="20">
    <source>
        <dbReference type="SAM" id="Phobius"/>
    </source>
</evidence>
<feature type="compositionally biased region" description="Polar residues" evidence="19">
    <location>
        <begin position="12"/>
        <end position="29"/>
    </location>
</feature>
<evidence type="ECO:0000256" key="16">
    <source>
        <dbReference type="ARBA" id="ARBA00045018"/>
    </source>
</evidence>
<evidence type="ECO:0000256" key="7">
    <source>
        <dbReference type="ARBA" id="ARBA00044893"/>
    </source>
</evidence>
<comment type="catalytic activity">
    <reaction evidence="12">
        <text>L-histidyl-L-alpha-amino acid(out) = L-histidyl-L-alpha-amino acid(in)</text>
        <dbReference type="Rhea" id="RHEA:79379"/>
        <dbReference type="ChEBI" id="CHEBI:229964"/>
    </reaction>
</comment>
<comment type="catalytic activity">
    <reaction evidence="7">
        <text>L-alpha-aminoacyl-L-lysine(out) = L-alpha-aminoacyl-L-lysine(in)</text>
        <dbReference type="Rhea" id="RHEA:79383"/>
        <dbReference type="ChEBI" id="CHEBI:229966"/>
    </reaction>
</comment>
<dbReference type="Gene3D" id="1.20.1250.20">
    <property type="entry name" value="MFS general substrate transporter like domains"/>
    <property type="match status" value="2"/>
</dbReference>
<comment type="catalytic activity">
    <reaction evidence="13">
        <text>L-alanyl-L-lysine(out) = L-alanyl-L-lysine(in)</text>
        <dbReference type="Rhea" id="RHEA:79415"/>
        <dbReference type="ChEBI" id="CHEBI:192470"/>
    </reaction>
</comment>
<evidence type="ECO:0000256" key="18">
    <source>
        <dbReference type="ARBA" id="ARBA00046376"/>
    </source>
</evidence>
<name>A0AAV9MU99_9EURO</name>
<evidence type="ECO:0000256" key="13">
    <source>
        <dbReference type="ARBA" id="ARBA00044919"/>
    </source>
</evidence>
<feature type="transmembrane region" description="Helical" evidence="20">
    <location>
        <begin position="262"/>
        <end position="281"/>
    </location>
</feature>
<evidence type="ECO:0000313" key="23">
    <source>
        <dbReference type="Proteomes" id="UP001358417"/>
    </source>
</evidence>
<evidence type="ECO:0000256" key="19">
    <source>
        <dbReference type="SAM" id="MobiDB-lite"/>
    </source>
</evidence>
<comment type="catalytic activity">
    <reaction evidence="5">
        <text>L-alpha-aminoacyl-L-histidine(out) = L-alpha-aminoacyl-L-histidine(in)</text>
        <dbReference type="Rhea" id="RHEA:79375"/>
        <dbReference type="ChEBI" id="CHEBI:229967"/>
    </reaction>
</comment>
<comment type="catalytic activity">
    <reaction evidence="14">
        <text>L-lysyl-glycine(out) = L-lysyl-glycine(in)</text>
        <dbReference type="Rhea" id="RHEA:79407"/>
        <dbReference type="ChEBI" id="CHEBI:191202"/>
    </reaction>
</comment>
<dbReference type="InterPro" id="IPR011701">
    <property type="entry name" value="MFS"/>
</dbReference>
<dbReference type="Pfam" id="PF07690">
    <property type="entry name" value="MFS_1"/>
    <property type="match status" value="1"/>
</dbReference>
<evidence type="ECO:0000256" key="3">
    <source>
        <dbReference type="ARBA" id="ARBA00044878"/>
    </source>
</evidence>
<feature type="transmembrane region" description="Helical" evidence="20">
    <location>
        <begin position="354"/>
        <end position="374"/>
    </location>
</feature>
<evidence type="ECO:0000256" key="8">
    <source>
        <dbReference type="ARBA" id="ARBA00044898"/>
    </source>
</evidence>
<proteinExistence type="predicted"/>
<dbReference type="GeneID" id="89977683"/>
<reference evidence="22 23" key="1">
    <citation type="submission" date="2023-08" db="EMBL/GenBank/DDBJ databases">
        <title>Black Yeasts Isolated from many extreme environments.</title>
        <authorList>
            <person name="Coleine C."/>
            <person name="Stajich J.E."/>
            <person name="Selbmann L."/>
        </authorList>
    </citation>
    <scope>NUCLEOTIDE SEQUENCE [LARGE SCALE GENOMIC DNA]</scope>
    <source>
        <strain evidence="22 23">CCFEE 5792</strain>
    </source>
</reference>
<feature type="region of interest" description="Disordered" evidence="19">
    <location>
        <begin position="1"/>
        <end position="35"/>
    </location>
</feature>
<evidence type="ECO:0000313" key="22">
    <source>
        <dbReference type="EMBL" id="KAK5045191.1"/>
    </source>
</evidence>
<evidence type="ECO:0000256" key="4">
    <source>
        <dbReference type="ARBA" id="ARBA00044881"/>
    </source>
</evidence>
<comment type="catalytic activity">
    <reaction evidence="2">
        <text>L-lysyl-L-alanine(out) = L-lysyl-L-alanine(in)</text>
        <dbReference type="Rhea" id="RHEA:79399"/>
        <dbReference type="ChEBI" id="CHEBI:229954"/>
    </reaction>
</comment>
<dbReference type="Proteomes" id="UP001358417">
    <property type="component" value="Unassembled WGS sequence"/>
</dbReference>
<evidence type="ECO:0000256" key="9">
    <source>
        <dbReference type="ARBA" id="ARBA00044899"/>
    </source>
</evidence>
<comment type="catalytic activity">
    <reaction evidence="8">
        <text>L-aspartyl-L-lysine(out) = L-aspartyl-L-lysine(in)</text>
        <dbReference type="Rhea" id="RHEA:79411"/>
        <dbReference type="ChEBI" id="CHEBI:229953"/>
    </reaction>
</comment>
<keyword evidence="20" id="KW-0812">Transmembrane</keyword>
<comment type="subcellular location">
    <subcellularLocation>
        <location evidence="1">Membrane</location>
        <topology evidence="1">Multi-pass membrane protein</topology>
    </subcellularLocation>
</comment>
<comment type="subunit">
    <text evidence="18">Homodimer. Interacts with lysosomal protein GLMP (via lumenal domain); the interaction starts while both proteins are still in the endoplasmic reticulum and is required for stabilization of MFSD1 in lysosomes but has no direct effect on its targeting to lysosomes or transporter activity.</text>
</comment>
<comment type="catalytic activity">
    <reaction evidence="6">
        <text>L-lysyl-L-alpha-amino acid(out) = L-lysyl-L-alpha-amino acid(in)</text>
        <dbReference type="Rhea" id="RHEA:79387"/>
        <dbReference type="ChEBI" id="CHEBI:229965"/>
    </reaction>
</comment>
<gene>
    <name evidence="22" type="ORF">LTR84_009524</name>
</gene>
<dbReference type="EMBL" id="JAVRRD010000039">
    <property type="protein sequence ID" value="KAK5045191.1"/>
    <property type="molecule type" value="Genomic_DNA"/>
</dbReference>
<keyword evidence="20" id="KW-1133">Transmembrane helix</keyword>
<dbReference type="SUPFAM" id="SSF103473">
    <property type="entry name" value="MFS general substrate transporter"/>
    <property type="match status" value="1"/>
</dbReference>
<evidence type="ECO:0000256" key="1">
    <source>
        <dbReference type="ARBA" id="ARBA00004141"/>
    </source>
</evidence>
<evidence type="ECO:0000256" key="5">
    <source>
        <dbReference type="ARBA" id="ARBA00044884"/>
    </source>
</evidence>
<feature type="transmembrane region" description="Helical" evidence="20">
    <location>
        <begin position="203"/>
        <end position="226"/>
    </location>
</feature>
<evidence type="ECO:0000256" key="12">
    <source>
        <dbReference type="ARBA" id="ARBA00044912"/>
    </source>
</evidence>
<dbReference type="InterPro" id="IPR052187">
    <property type="entry name" value="MFSD1"/>
</dbReference>
<dbReference type="RefSeq" id="XP_064700827.1">
    <property type="nucleotide sequence ID" value="XM_064853064.1"/>
</dbReference>
<comment type="function">
    <text evidence="17">Lysosomal dipeptide uniporter that selectively exports lysine, arginine or histidine-containing dipeptides with a net positive charge from the lysosome lumen into the cytosol. Could play a role in a specific type of protein O-glycosylation indirectly regulating macrophages migration and tissue invasion. Also essential for liver homeostasis.</text>
</comment>
<keyword evidence="23" id="KW-1185">Reference proteome</keyword>
<comment type="caution">
    <text evidence="22">The sequence shown here is derived from an EMBL/GenBank/DDBJ whole genome shotgun (WGS) entry which is preliminary data.</text>
</comment>
<evidence type="ECO:0000256" key="17">
    <source>
        <dbReference type="ARBA" id="ARBA00045709"/>
    </source>
</evidence>
<feature type="domain" description="Major facilitator superfamily (MFS) profile" evidence="21">
    <location>
        <begin position="45"/>
        <end position="400"/>
    </location>
</feature>
<evidence type="ECO:0000256" key="10">
    <source>
        <dbReference type="ARBA" id="ARBA00044900"/>
    </source>
</evidence>
<dbReference type="InterPro" id="IPR020846">
    <property type="entry name" value="MFS_dom"/>
</dbReference>
<dbReference type="PROSITE" id="PS50850">
    <property type="entry name" value="MFS"/>
    <property type="match status" value="1"/>
</dbReference>
<accession>A0AAV9MU99</accession>
<dbReference type="PANTHER" id="PTHR23512">
    <property type="entry name" value="MAJOR FACILITATOR SUPERFAMILY DOMAIN-CONTAINING PROTEIN 1"/>
    <property type="match status" value="1"/>
</dbReference>
<evidence type="ECO:0000256" key="2">
    <source>
        <dbReference type="ARBA" id="ARBA00044876"/>
    </source>
</evidence>
<comment type="catalytic activity">
    <reaction evidence="4">
        <text>L-alpha-aminoacyl-L-arginine(out) = L-alpha-aminoacyl-L-arginine(in)</text>
        <dbReference type="Rhea" id="RHEA:79367"/>
        <dbReference type="ChEBI" id="CHEBI:229968"/>
    </reaction>
</comment>
<evidence type="ECO:0000256" key="15">
    <source>
        <dbReference type="ARBA" id="ARBA00044985"/>
    </source>
</evidence>
<evidence type="ECO:0000256" key="11">
    <source>
        <dbReference type="ARBA" id="ARBA00044903"/>
    </source>
</evidence>
<evidence type="ECO:0000256" key="14">
    <source>
        <dbReference type="ARBA" id="ARBA00044924"/>
    </source>
</evidence>
<feature type="transmembrane region" description="Helical" evidence="20">
    <location>
        <begin position="329"/>
        <end position="348"/>
    </location>
</feature>
<dbReference type="AlphaFoldDB" id="A0AAV9MU99"/>
<evidence type="ECO:0000259" key="21">
    <source>
        <dbReference type="PROSITE" id="PS50850"/>
    </source>
</evidence>
<sequence>MERPEDTIKTVEITTENSPEADTDVSSKSSIEDKPPPPWQWKLAAVILVSLIRFGSSWGSGITATMKTSLKRELKIGNTQYALLEASENFVDSILILITGFATDRFGGASMLFYGNIVYSLGSLLLAAAAHIRSYPFMIVGHVISALGDVSTQVAQYQVFSSWFAPSNGFASTLGLELMVQKLGAFAGSGTSNVIRKNVGFSWVYWIAFFVNLFTNVVCAIFFWFARYSSGKFGEIRDPATGKRLASKSKRLQLGKVFELPWTYWSILAYSLFTTTTIVVFNANSTELAEQRFDIDSVKAGWYTSLVRYGGFFLIPVLGVFVDLFGNRITLMAAGGVGVLTSMALLSFTKTIPGATAAFAIFGVFFIYSPMSIVDGIRTSLHEQTTFGTAYATKSMMSNS</sequence>
<comment type="catalytic activity">
    <reaction evidence="9">
        <text>L-arginyl-L-alpha-amino acid(out) = L-arginyl-L-alpha-amino acid(in)</text>
        <dbReference type="Rhea" id="RHEA:79371"/>
        <dbReference type="ChEBI" id="CHEBI:84315"/>
    </reaction>
</comment>